<evidence type="ECO:0000313" key="2">
    <source>
        <dbReference type="EMBL" id="TWU48551.1"/>
    </source>
</evidence>
<evidence type="ECO:0000313" key="3">
    <source>
        <dbReference type="Proteomes" id="UP000318288"/>
    </source>
</evidence>
<organism evidence="2 3">
    <name type="scientific">Rubripirellula tenax</name>
    <dbReference type="NCBI Taxonomy" id="2528015"/>
    <lineage>
        <taxon>Bacteria</taxon>
        <taxon>Pseudomonadati</taxon>
        <taxon>Planctomycetota</taxon>
        <taxon>Planctomycetia</taxon>
        <taxon>Pirellulales</taxon>
        <taxon>Pirellulaceae</taxon>
        <taxon>Rubripirellula</taxon>
    </lineage>
</organism>
<dbReference type="EMBL" id="SJPW01000006">
    <property type="protein sequence ID" value="TWU48551.1"/>
    <property type="molecule type" value="Genomic_DNA"/>
</dbReference>
<dbReference type="PANTHER" id="PTHR36438:SF1">
    <property type="entry name" value="IRON-SULFUR CLUSTER REPAIR PROTEIN YTFE"/>
    <property type="match status" value="1"/>
</dbReference>
<dbReference type="InterPro" id="IPR019903">
    <property type="entry name" value="RIC_family"/>
</dbReference>
<comment type="subcellular location">
    <subcellularLocation>
        <location evidence="1">Cytoplasm</location>
    </subcellularLocation>
</comment>
<evidence type="ECO:0000256" key="1">
    <source>
        <dbReference type="ARBA" id="ARBA00004496"/>
    </source>
</evidence>
<dbReference type="PANTHER" id="PTHR36438">
    <property type="entry name" value="IRON-SULFUR CLUSTER REPAIR PROTEIN YTFE"/>
    <property type="match status" value="1"/>
</dbReference>
<proteinExistence type="predicted"/>
<gene>
    <name evidence="2" type="ORF">Poly51_44510</name>
</gene>
<keyword evidence="3" id="KW-1185">Reference proteome</keyword>
<reference evidence="2 3" key="1">
    <citation type="submission" date="2019-02" db="EMBL/GenBank/DDBJ databases">
        <title>Deep-cultivation of Planctomycetes and their phenomic and genomic characterization uncovers novel biology.</title>
        <authorList>
            <person name="Wiegand S."/>
            <person name="Jogler M."/>
            <person name="Boedeker C."/>
            <person name="Pinto D."/>
            <person name="Vollmers J."/>
            <person name="Rivas-Marin E."/>
            <person name="Kohn T."/>
            <person name="Peeters S.H."/>
            <person name="Heuer A."/>
            <person name="Rast P."/>
            <person name="Oberbeckmann S."/>
            <person name="Bunk B."/>
            <person name="Jeske O."/>
            <person name="Meyerdierks A."/>
            <person name="Storesund J.E."/>
            <person name="Kallscheuer N."/>
            <person name="Luecker S."/>
            <person name="Lage O.M."/>
            <person name="Pohl T."/>
            <person name="Merkel B.J."/>
            <person name="Hornburger P."/>
            <person name="Mueller R.-W."/>
            <person name="Bruemmer F."/>
            <person name="Labrenz M."/>
            <person name="Spormann A.M."/>
            <person name="Op Den Camp H."/>
            <person name="Overmann J."/>
            <person name="Amann R."/>
            <person name="Jetten M.S.M."/>
            <person name="Mascher T."/>
            <person name="Medema M.H."/>
            <person name="Devos D.P."/>
            <person name="Kaster A.-K."/>
            <person name="Ovreas L."/>
            <person name="Rohde M."/>
            <person name="Galperin M.Y."/>
            <person name="Jogler C."/>
        </authorList>
    </citation>
    <scope>NUCLEOTIDE SEQUENCE [LARGE SCALE GENOMIC DNA]</scope>
    <source>
        <strain evidence="2 3">Poly51</strain>
    </source>
</reference>
<sequence>MRLADLADRIEKSHCDSPREELARLDFMTENVARVHRDKKSHLTIVREAFVDQGDELESHVIKEEKILFPQKIELEEETQ</sequence>
<dbReference type="Proteomes" id="UP000318288">
    <property type="component" value="Unassembled WGS sequence"/>
</dbReference>
<protein>
    <submittedName>
        <fullName evidence="2">Iron-sulfur cluster repair di-iron protein</fullName>
    </submittedName>
</protein>
<dbReference type="AlphaFoldDB" id="A0A5C6ELS7"/>
<comment type="caution">
    <text evidence="2">The sequence shown here is derived from an EMBL/GenBank/DDBJ whole genome shotgun (WGS) entry which is preliminary data.</text>
</comment>
<accession>A0A5C6ELS7</accession>
<dbReference type="GO" id="GO:0005737">
    <property type="term" value="C:cytoplasm"/>
    <property type="evidence" value="ECO:0007669"/>
    <property type="project" value="UniProtKB-SubCell"/>
</dbReference>
<name>A0A5C6ELS7_9BACT</name>